<name>A0ABV8JG58_9BACL</name>
<evidence type="ECO:0000313" key="8">
    <source>
        <dbReference type="EMBL" id="MFC4077569.1"/>
    </source>
</evidence>
<dbReference type="Gene3D" id="2.70.70.10">
    <property type="entry name" value="Glucose Permease (Domain IIA)"/>
    <property type="match status" value="1"/>
</dbReference>
<dbReference type="Pfam" id="PF00358">
    <property type="entry name" value="PTS_EIIA_1"/>
    <property type="match status" value="1"/>
</dbReference>
<evidence type="ECO:0000256" key="4">
    <source>
        <dbReference type="ARBA" id="ARBA00022679"/>
    </source>
</evidence>
<evidence type="ECO:0000256" key="5">
    <source>
        <dbReference type="ARBA" id="ARBA00022683"/>
    </source>
</evidence>
<reference evidence="9" key="1">
    <citation type="journal article" date="2019" name="Int. J. Syst. Evol. Microbiol.">
        <title>The Global Catalogue of Microorganisms (GCM) 10K type strain sequencing project: providing services to taxonomists for standard genome sequencing and annotation.</title>
        <authorList>
            <consortium name="The Broad Institute Genomics Platform"/>
            <consortium name="The Broad Institute Genome Sequencing Center for Infectious Disease"/>
            <person name="Wu L."/>
            <person name="Ma J."/>
        </authorList>
    </citation>
    <scope>NUCLEOTIDE SEQUENCE [LARGE SCALE GENOMIC DNA]</scope>
    <source>
        <strain evidence="9">IBRC-M 10813</strain>
    </source>
</reference>
<sequence length="162" mass="17420">MFKNWLKKKNKELTLTAPMSGKGVPIADVPDPVFSGKMMGDGMAVDPSEGILTSPVDGEVVQLFHTAHAIGIRTKEGVELLLHIGLETVSMEGEGFTARVAVGDKVKTGQPLIEFDLEKVREIAASTVTPVVITNMDHVEQLETLVSGEVQSGEPMLKVILK</sequence>
<gene>
    <name evidence="8" type="ORF">ACFOUO_12250</name>
</gene>
<evidence type="ECO:0000313" key="9">
    <source>
        <dbReference type="Proteomes" id="UP001595843"/>
    </source>
</evidence>
<comment type="caution">
    <text evidence="8">The sequence shown here is derived from an EMBL/GenBank/DDBJ whole genome shotgun (WGS) entry which is preliminary data.</text>
</comment>
<evidence type="ECO:0000256" key="6">
    <source>
        <dbReference type="ARBA" id="ARBA00022777"/>
    </source>
</evidence>
<dbReference type="InterPro" id="IPR001127">
    <property type="entry name" value="PTS_EIIA_1_perm"/>
</dbReference>
<dbReference type="InterPro" id="IPR050890">
    <property type="entry name" value="PTS_EIIA_component"/>
</dbReference>
<comment type="subcellular location">
    <subcellularLocation>
        <location evidence="1">Cytoplasm</location>
    </subcellularLocation>
</comment>
<keyword evidence="9" id="KW-1185">Reference proteome</keyword>
<dbReference type="SUPFAM" id="SSF51261">
    <property type="entry name" value="Duplicated hybrid motif"/>
    <property type="match status" value="1"/>
</dbReference>
<proteinExistence type="predicted"/>
<keyword evidence="6" id="KW-0418">Kinase</keyword>
<dbReference type="RefSeq" id="WP_380705379.1">
    <property type="nucleotide sequence ID" value="NZ_JBHSAP010000015.1"/>
</dbReference>
<feature type="domain" description="PTS EIIA type-1" evidence="7">
    <location>
        <begin position="31"/>
        <end position="135"/>
    </location>
</feature>
<dbReference type="PANTHER" id="PTHR45008:SF1">
    <property type="entry name" value="PTS SYSTEM GLUCOSE-SPECIFIC EIIA COMPONENT"/>
    <property type="match status" value="1"/>
</dbReference>
<keyword evidence="4" id="KW-0808">Transferase</keyword>
<evidence type="ECO:0000256" key="1">
    <source>
        <dbReference type="ARBA" id="ARBA00004496"/>
    </source>
</evidence>
<dbReference type="PROSITE" id="PS00371">
    <property type="entry name" value="PTS_EIIA_TYPE_1_HIS"/>
    <property type="match status" value="1"/>
</dbReference>
<dbReference type="InterPro" id="IPR011055">
    <property type="entry name" value="Dup_hybrid_motif"/>
</dbReference>
<evidence type="ECO:0000256" key="2">
    <source>
        <dbReference type="ARBA" id="ARBA00022448"/>
    </source>
</evidence>
<accession>A0ABV8JG58</accession>
<dbReference type="PROSITE" id="PS51093">
    <property type="entry name" value="PTS_EIIA_TYPE_1"/>
    <property type="match status" value="1"/>
</dbReference>
<dbReference type="EMBL" id="JBHSAP010000015">
    <property type="protein sequence ID" value="MFC4077569.1"/>
    <property type="molecule type" value="Genomic_DNA"/>
</dbReference>
<organism evidence="8 9">
    <name type="scientific">Salinithrix halophila</name>
    <dbReference type="NCBI Taxonomy" id="1485204"/>
    <lineage>
        <taxon>Bacteria</taxon>
        <taxon>Bacillati</taxon>
        <taxon>Bacillota</taxon>
        <taxon>Bacilli</taxon>
        <taxon>Bacillales</taxon>
        <taxon>Thermoactinomycetaceae</taxon>
        <taxon>Salinithrix</taxon>
    </lineage>
</organism>
<evidence type="ECO:0000259" key="7">
    <source>
        <dbReference type="PROSITE" id="PS51093"/>
    </source>
</evidence>
<keyword evidence="2" id="KW-0813">Transport</keyword>
<evidence type="ECO:0000256" key="3">
    <source>
        <dbReference type="ARBA" id="ARBA00022597"/>
    </source>
</evidence>
<dbReference type="NCBIfam" id="TIGR00830">
    <property type="entry name" value="PTBA"/>
    <property type="match status" value="1"/>
</dbReference>
<dbReference type="PANTHER" id="PTHR45008">
    <property type="entry name" value="PTS SYSTEM GLUCOSE-SPECIFIC EIIA COMPONENT"/>
    <property type="match status" value="1"/>
</dbReference>
<dbReference type="Proteomes" id="UP001595843">
    <property type="component" value="Unassembled WGS sequence"/>
</dbReference>
<keyword evidence="3 8" id="KW-0762">Sugar transport</keyword>
<protein>
    <submittedName>
        <fullName evidence="8">PTS glucose transporter subunit IIA</fullName>
    </submittedName>
</protein>
<keyword evidence="5" id="KW-0598">Phosphotransferase system</keyword>